<name>A0A317F563_9SPHI</name>
<keyword evidence="3" id="KW-1185">Reference proteome</keyword>
<accession>A0A317F563</accession>
<dbReference type="EMBL" id="QGNY01000002">
    <property type="protein sequence ID" value="PWS32628.1"/>
    <property type="molecule type" value="Genomic_DNA"/>
</dbReference>
<dbReference type="AlphaFoldDB" id="A0A317F563"/>
<dbReference type="RefSeq" id="WP_109928800.1">
    <property type="nucleotide sequence ID" value="NZ_QGNY01000002.1"/>
</dbReference>
<proteinExistence type="predicted"/>
<feature type="domain" description="DUF6602" evidence="1">
    <location>
        <begin position="33"/>
        <end position="135"/>
    </location>
</feature>
<dbReference type="Proteomes" id="UP000245391">
    <property type="component" value="Unassembled WGS sequence"/>
</dbReference>
<protein>
    <recommendedName>
        <fullName evidence="1">DUF6602 domain-containing protein</fullName>
    </recommendedName>
</protein>
<evidence type="ECO:0000313" key="2">
    <source>
        <dbReference type="EMBL" id="PWS32628.1"/>
    </source>
</evidence>
<sequence>MHNRYFEIFKIKVDNFINELARSKALYENLANTNKLLHAGEYGMYKERSLHQLIDFITPYGYQVTDGFIINSYNETSTQCDLIIFDKIKTPLIEFGNRFQFLPVESVAAIGEVKSTLSKKDFIEALVKLTSIKKLFRPSESFLKHNSGFSQENFAPFVFLICDSVTGINDDYTFNDLVKDAIKSYQENNVEKCDYHNIAVLIHQNKTLSYNMPLDFCKANNLKQEKTYQPIWQNHLMNHTVNDCQDHYNLLRELATGLSNSLKMRKLFYPDPVDYLW</sequence>
<organism evidence="2 3">
    <name type="scientific">Pedobacter paludis</name>
    <dbReference type="NCBI Taxonomy" id="2203212"/>
    <lineage>
        <taxon>Bacteria</taxon>
        <taxon>Pseudomonadati</taxon>
        <taxon>Bacteroidota</taxon>
        <taxon>Sphingobacteriia</taxon>
        <taxon>Sphingobacteriales</taxon>
        <taxon>Sphingobacteriaceae</taxon>
        <taxon>Pedobacter</taxon>
    </lineage>
</organism>
<gene>
    <name evidence="2" type="ORF">DF947_06025</name>
</gene>
<reference evidence="3" key="1">
    <citation type="submission" date="2018-05" db="EMBL/GenBank/DDBJ databases">
        <title>Pedobacter paludis sp. nov., isolated from wetland soil.</title>
        <authorList>
            <person name="Zhang Y."/>
        </authorList>
    </citation>
    <scope>NUCLEOTIDE SEQUENCE [LARGE SCALE GENOMIC DNA]</scope>
    <source>
        <strain evidence="3">R-8</strain>
    </source>
</reference>
<comment type="caution">
    <text evidence="2">The sequence shown here is derived from an EMBL/GenBank/DDBJ whole genome shotgun (WGS) entry which is preliminary data.</text>
</comment>
<dbReference type="OrthoDB" id="1409252at2"/>
<dbReference type="CDD" id="cd21173">
    <property type="entry name" value="NucC-like"/>
    <property type="match status" value="1"/>
</dbReference>
<evidence type="ECO:0000259" key="1">
    <source>
        <dbReference type="Pfam" id="PF20247"/>
    </source>
</evidence>
<dbReference type="Pfam" id="PF20247">
    <property type="entry name" value="DUF6602"/>
    <property type="match status" value="1"/>
</dbReference>
<dbReference type="InterPro" id="IPR046537">
    <property type="entry name" value="DUF6602"/>
</dbReference>
<evidence type="ECO:0000313" key="3">
    <source>
        <dbReference type="Proteomes" id="UP000245391"/>
    </source>
</evidence>